<evidence type="ECO:0000313" key="2">
    <source>
        <dbReference type="Proteomes" id="UP000587942"/>
    </source>
</evidence>
<dbReference type="Proteomes" id="UP000587942">
    <property type="component" value="Unassembled WGS sequence"/>
</dbReference>
<sequence>MTANEVITKLPPCPKCNSIHTTDEQPLTEEVWLFPIEQPQSFEKGKARYYCLDCTHTWKKYRGKKPYSSIQKIEAFAGGFPGPSYKVKIDFETGLIEHIEYHSIKQENKAQLSNIEKDWLITELYKCDFLNWSEEYIVMAEDGTNWDVKIEFDTHCEIKTGSNYFPPKWTKFCKTMAKISDGEFY</sequence>
<dbReference type="EMBL" id="JAAVUM010000018">
    <property type="protein sequence ID" value="NKE07632.1"/>
    <property type="molecule type" value="Genomic_DNA"/>
</dbReference>
<organism evidence="1 2">
    <name type="scientific">Mesobacillus selenatarsenatis</name>
    <dbReference type="NCBI Taxonomy" id="388741"/>
    <lineage>
        <taxon>Bacteria</taxon>
        <taxon>Bacillati</taxon>
        <taxon>Bacillota</taxon>
        <taxon>Bacilli</taxon>
        <taxon>Bacillales</taxon>
        <taxon>Bacillaceae</taxon>
        <taxon>Mesobacillus</taxon>
    </lineage>
</organism>
<dbReference type="RefSeq" id="WP_167834022.1">
    <property type="nucleotide sequence ID" value="NZ_JAAVUM010000018.1"/>
</dbReference>
<dbReference type="AlphaFoldDB" id="A0A846TPK9"/>
<accession>A0A846TPK9</accession>
<name>A0A846TPK9_9BACI</name>
<comment type="caution">
    <text evidence="1">The sequence shown here is derived from an EMBL/GenBank/DDBJ whole genome shotgun (WGS) entry which is preliminary data.</text>
</comment>
<evidence type="ECO:0000313" key="1">
    <source>
        <dbReference type="EMBL" id="NKE07632.1"/>
    </source>
</evidence>
<protein>
    <submittedName>
        <fullName evidence="1">Uncharacterized protein</fullName>
    </submittedName>
</protein>
<proteinExistence type="predicted"/>
<gene>
    <name evidence="1" type="ORF">GWK17_19470</name>
</gene>
<reference evidence="1 2" key="1">
    <citation type="submission" date="2020-03" db="EMBL/GenBank/DDBJ databases">
        <authorList>
            <person name="Sun Q."/>
        </authorList>
    </citation>
    <scope>NUCLEOTIDE SEQUENCE [LARGE SCALE GENOMIC DNA]</scope>
    <source>
        <strain evidence="1 2">KACC 21451</strain>
    </source>
</reference>